<reference evidence="2" key="1">
    <citation type="submission" date="2017-12" db="EMBL/GenBank/DDBJ databases">
        <authorList>
            <person name="Sharma R."/>
            <person name="Wood M.E."/>
            <person name="Beatty N."/>
            <person name="Choi M.C."/>
            <person name="Duncan S."/>
            <person name="Fajardo C.P."/>
            <person name="Ferguson H.P."/>
            <person name="Kruger J.L."/>
            <person name="Webb C.J."/>
            <person name="Grose J.H."/>
        </authorList>
    </citation>
    <scope>NUCLEOTIDE SEQUENCE [LARGE SCALE GENOMIC DNA]</scope>
</reference>
<evidence type="ECO:0000313" key="1">
    <source>
        <dbReference type="EMBL" id="AUG86675.1"/>
    </source>
</evidence>
<name>A0A2H5BK71_9CAUD</name>
<dbReference type="EMBL" id="MG655269">
    <property type="protein sequence ID" value="AUG86675.1"/>
    <property type="molecule type" value="Genomic_DNA"/>
</dbReference>
<organism evidence="1 2">
    <name type="scientific">Erwinia phage vB_EamM_MadMel</name>
    <dbReference type="NCBI Taxonomy" id="2060128"/>
    <lineage>
        <taxon>Viruses</taxon>
        <taxon>Duplodnaviria</taxon>
        <taxon>Heunggongvirae</taxon>
        <taxon>Uroviricota</taxon>
        <taxon>Caudoviricetes</taxon>
        <taxon>Chimalliviridae</taxon>
        <taxon>Agricanvirus</taxon>
        <taxon>Agricanvirus specialG</taxon>
    </lineage>
</organism>
<protein>
    <submittedName>
        <fullName evidence="1">Uncharacterized protein</fullName>
    </submittedName>
</protein>
<evidence type="ECO:0000313" key="2">
    <source>
        <dbReference type="Proteomes" id="UP000241631"/>
    </source>
</evidence>
<sequence length="505" mass="55087">MLPTQNIQFEGYVEKAAICRTPAYQDMYRRPYSMNISQDTASVIGNMSAGVDYSRERLAPIAASVIAPQTYVESVCNVPEGWGSERCLFILKIVHGRPGDQGLNKRVQYLTGYTSHMGMMPSQMRANDVIVDDNMRLFFNTSMLFNETSHIDGYGRKLVTAMPLMASQLVMGQHGGVHGHNDRTLRPEDVYSAINVGQLIQQNNQYDQSRGTNGPIGQLYDGRTAFQPGQPYKLSQLNNLVPSNYLSKVLTGAATEQLTLGGQRANPADTSNQIATGLNEGYLSNDLTLQHILDRTGLRENCSITFGELRRILPNIDAPGILTKAGMEGVGTGQVAGAVGGAGSEHHQGSNYETVIANMLNNVTTALMMDLMIGEIHCNGGNMTVADVATGTMSGQFLLNTPYATSFVDGRDAVALCESFKLRLVREFLSSFTGHNHVPIGFAIHASLMAETVIDVSYNNQPKIRFVFPVFANASYTPIITGDQNTLNSIAVHTRELVQQLTNVF</sequence>
<proteinExistence type="predicted"/>
<gene>
    <name evidence="1" type="ORF">MADMEL_248</name>
</gene>
<accession>A0A2H5BK71</accession>
<dbReference type="Proteomes" id="UP000241631">
    <property type="component" value="Segment"/>
</dbReference>